<dbReference type="Proteomes" id="UP001168642">
    <property type="component" value="Unassembled WGS sequence"/>
</dbReference>
<keyword evidence="3" id="KW-1185">Reference proteome</keyword>
<evidence type="ECO:0000313" key="2">
    <source>
        <dbReference type="EMBL" id="MDO3695906.1"/>
    </source>
</evidence>
<gene>
    <name evidence="2" type="ORF">QVZ41_13730</name>
</gene>
<keyword evidence="1" id="KW-0812">Transmembrane</keyword>
<comment type="caution">
    <text evidence="2">The sequence shown here is derived from an EMBL/GenBank/DDBJ whole genome shotgun (WGS) entry which is preliminary data.</text>
</comment>
<feature type="transmembrane region" description="Helical" evidence="1">
    <location>
        <begin position="44"/>
        <end position="65"/>
    </location>
</feature>
<sequence length="194" mass="22721">MKILKNTIILIIGVLLIICSYYIADSFKWRVDYGEYLGFKGNIIYLFTCGLGSLIIAYQIANIFIIPKGYHFNILTKLDKVKIEKLNEELGESKLKQVEILNSIIFFILFFTTTTFIFKSLNSTEYNHLKNYGIESIIEIRRITKTSRGFRLAYFRYNHNGNIYFKELPLGNMNKGDKVKVIFSSKRPEIIKWK</sequence>
<accession>A0ABT8VVB4</accession>
<keyword evidence="1" id="KW-1133">Transmembrane helix</keyword>
<feature type="transmembrane region" description="Helical" evidence="1">
    <location>
        <begin position="7"/>
        <end position="24"/>
    </location>
</feature>
<dbReference type="EMBL" id="JAUMIT010000010">
    <property type="protein sequence ID" value="MDO3695906.1"/>
    <property type="molecule type" value="Genomic_DNA"/>
</dbReference>
<reference evidence="2" key="1">
    <citation type="submission" date="2023-07" db="EMBL/GenBank/DDBJ databases">
        <title>Wenyingzhuangia sp. chi5 genome sequencing and assembly.</title>
        <authorList>
            <person name="Park S."/>
        </authorList>
    </citation>
    <scope>NUCLEOTIDE SEQUENCE</scope>
    <source>
        <strain evidence="2">Chi5</strain>
    </source>
</reference>
<dbReference type="RefSeq" id="WP_302885211.1">
    <property type="nucleotide sequence ID" value="NZ_JAUMIT010000010.1"/>
</dbReference>
<protein>
    <recommendedName>
        <fullName evidence="4">DUF3592 domain-containing protein</fullName>
    </recommendedName>
</protein>
<name>A0ABT8VVB4_9FLAO</name>
<feature type="transmembrane region" description="Helical" evidence="1">
    <location>
        <begin position="100"/>
        <end position="118"/>
    </location>
</feature>
<evidence type="ECO:0000313" key="3">
    <source>
        <dbReference type="Proteomes" id="UP001168642"/>
    </source>
</evidence>
<organism evidence="2 3">
    <name type="scientific">Wenyingzhuangia gilva</name>
    <dbReference type="NCBI Taxonomy" id="3057677"/>
    <lineage>
        <taxon>Bacteria</taxon>
        <taxon>Pseudomonadati</taxon>
        <taxon>Bacteroidota</taxon>
        <taxon>Flavobacteriia</taxon>
        <taxon>Flavobacteriales</taxon>
        <taxon>Flavobacteriaceae</taxon>
        <taxon>Wenyingzhuangia</taxon>
    </lineage>
</organism>
<keyword evidence="1" id="KW-0472">Membrane</keyword>
<evidence type="ECO:0000256" key="1">
    <source>
        <dbReference type="SAM" id="Phobius"/>
    </source>
</evidence>
<proteinExistence type="predicted"/>
<evidence type="ECO:0008006" key="4">
    <source>
        <dbReference type="Google" id="ProtNLM"/>
    </source>
</evidence>